<keyword evidence="16" id="KW-1185">Reference proteome</keyword>
<evidence type="ECO:0000313" key="15">
    <source>
        <dbReference type="EMBL" id="KAK4139111.1"/>
    </source>
</evidence>
<evidence type="ECO:0000256" key="3">
    <source>
        <dbReference type="ARBA" id="ARBA00008802"/>
    </source>
</evidence>
<feature type="domain" description="FAD dependent oxidoreductase" evidence="13">
    <location>
        <begin position="6"/>
        <end position="36"/>
    </location>
</feature>
<evidence type="ECO:0000256" key="8">
    <source>
        <dbReference type="ARBA" id="ARBA00022848"/>
    </source>
</evidence>
<dbReference type="PRINTS" id="PR00420">
    <property type="entry name" value="RNGMNOXGNASE"/>
</dbReference>
<keyword evidence="5 12" id="KW-0285">Flavoprotein</keyword>
<evidence type="ECO:0000259" key="14">
    <source>
        <dbReference type="Pfam" id="PF08491"/>
    </source>
</evidence>
<keyword evidence="9 12" id="KW-1133">Transmembrane helix</keyword>
<evidence type="ECO:0000256" key="9">
    <source>
        <dbReference type="ARBA" id="ARBA00022989"/>
    </source>
</evidence>
<evidence type="ECO:0000256" key="4">
    <source>
        <dbReference type="ARBA" id="ARBA00012312"/>
    </source>
</evidence>
<evidence type="ECO:0000256" key="7">
    <source>
        <dbReference type="ARBA" id="ARBA00022827"/>
    </source>
</evidence>
<keyword evidence="12" id="KW-0256">Endoplasmic reticulum</keyword>
<comment type="similarity">
    <text evidence="3 12">Belongs to the squalene monooxygenase family.</text>
</comment>
<feature type="transmembrane region" description="Helical" evidence="12">
    <location>
        <begin position="398"/>
        <end position="419"/>
    </location>
</feature>
<evidence type="ECO:0000259" key="13">
    <source>
        <dbReference type="Pfam" id="PF01266"/>
    </source>
</evidence>
<keyword evidence="7 12" id="KW-0274">FAD</keyword>
<dbReference type="RefSeq" id="XP_062632482.1">
    <property type="nucleotide sequence ID" value="XM_062778746.1"/>
</dbReference>
<dbReference type="PANTHER" id="PTHR10835">
    <property type="entry name" value="SQUALENE MONOOXYGENASE"/>
    <property type="match status" value="1"/>
</dbReference>
<evidence type="ECO:0000256" key="6">
    <source>
        <dbReference type="ARBA" id="ARBA00022692"/>
    </source>
</evidence>
<comment type="caution">
    <text evidence="15">The sequence shown here is derived from an EMBL/GenBank/DDBJ whole genome shotgun (WGS) entry which is preliminary data.</text>
</comment>
<evidence type="ECO:0000256" key="10">
    <source>
        <dbReference type="ARBA" id="ARBA00023002"/>
    </source>
</evidence>
<evidence type="ECO:0000256" key="5">
    <source>
        <dbReference type="ARBA" id="ARBA00022630"/>
    </source>
</evidence>
<protein>
    <recommendedName>
        <fullName evidence="4 12">Squalene monooxygenase</fullName>
        <ecNumber evidence="4 12">1.14.14.17</ecNumber>
    </recommendedName>
</protein>
<comment type="function">
    <text evidence="12">Catalyzes the stereospecific oxidation of squalene to (S)-2,3-epoxysqualene, and is considered to be a rate-limiting enzyme in steroid biosynthesis.</text>
</comment>
<comment type="catalytic activity">
    <reaction evidence="12">
        <text>squalene + reduced [NADPH--hemoprotein reductase] + O2 = (S)-2,3-epoxysqualene + oxidized [NADPH--hemoprotein reductase] + H2O + H(+)</text>
        <dbReference type="Rhea" id="RHEA:25282"/>
        <dbReference type="Rhea" id="RHEA-COMP:11964"/>
        <dbReference type="Rhea" id="RHEA-COMP:11965"/>
        <dbReference type="ChEBI" id="CHEBI:15377"/>
        <dbReference type="ChEBI" id="CHEBI:15378"/>
        <dbReference type="ChEBI" id="CHEBI:15379"/>
        <dbReference type="ChEBI" id="CHEBI:15440"/>
        <dbReference type="ChEBI" id="CHEBI:15441"/>
        <dbReference type="ChEBI" id="CHEBI:57618"/>
        <dbReference type="ChEBI" id="CHEBI:58210"/>
        <dbReference type="EC" id="1.14.14.17"/>
    </reaction>
</comment>
<comment type="subcellular location">
    <subcellularLocation>
        <location evidence="12">Endoplasmic reticulum membrane</location>
        <topology evidence="12">Multi-pass membrane protein</topology>
    </subcellularLocation>
    <subcellularLocation>
        <location evidence="2">Microsome membrane</location>
        <topology evidence="2">Multi-pass membrane protein</topology>
    </subcellularLocation>
</comment>
<evidence type="ECO:0000256" key="12">
    <source>
        <dbReference type="RuleBase" id="RU367121"/>
    </source>
</evidence>
<keyword evidence="6 12" id="KW-0812">Transmembrane</keyword>
<dbReference type="InterPro" id="IPR036188">
    <property type="entry name" value="FAD/NAD-bd_sf"/>
</dbReference>
<dbReference type="Pfam" id="PF01266">
    <property type="entry name" value="DAO"/>
    <property type="match status" value="1"/>
</dbReference>
<dbReference type="GO" id="GO:0050660">
    <property type="term" value="F:flavin adenine dinucleotide binding"/>
    <property type="evidence" value="ECO:0007669"/>
    <property type="project" value="UniProtKB-UniRule"/>
</dbReference>
<dbReference type="SUPFAM" id="SSF51905">
    <property type="entry name" value="FAD/NAD(P)-binding domain"/>
    <property type="match status" value="1"/>
</dbReference>
<dbReference type="PANTHER" id="PTHR10835:SF0">
    <property type="entry name" value="SQUALENE MONOOXYGENASE"/>
    <property type="match status" value="1"/>
</dbReference>
<proteinExistence type="inferred from homology"/>
<dbReference type="AlphaFoldDB" id="A0AAN6UWF9"/>
<sequence length="462" mass="50022">MNSTYDVLIIGAGIAGCAIATGLAKQGRRVVVLERSLREPDRIAGEILQPGGIAALSKLGLDDCVEGIGATPMEGYHFHWTGEQASFWFCPLSSGDGGPAVKPTGRSFHHGKFVTKLRAAVAREPNVTLLQATAVELLRDERTGGIVGAVGSREGGSSTEYRASLTILSDGSASNFRAQFTHLRPQSHSRFWGLELEASLPKPNYAHGILGHGLPIFMYQIGPHKIRMFIDIPNTAYRRLGSTDAVRAYLRERVIPTVPACMQASLTKAIETGRLRSMPNSWLPSTRTKAPGLIMLGDSANMRHPATGAGMTVALKDAVLLTELLDPSRVASLGDTNAVTNAVGKFHWKRKRHSAPLNIVAEGMYAVFVADDTTSAVIQHGLIRYIQGGEENFAMPGWLMGGVVESPLLLLYHFFKVAIYSNKLRLCESTWVGLPVVIFQSLLTICAAVSMIWRPVIGELQL</sequence>
<reference evidence="15" key="2">
    <citation type="submission" date="2023-05" db="EMBL/GenBank/DDBJ databases">
        <authorList>
            <consortium name="Lawrence Berkeley National Laboratory"/>
            <person name="Steindorff A."/>
            <person name="Hensen N."/>
            <person name="Bonometti L."/>
            <person name="Westerberg I."/>
            <person name="Brannstrom I.O."/>
            <person name="Guillou S."/>
            <person name="Cros-Aarteil S."/>
            <person name="Calhoun S."/>
            <person name="Haridas S."/>
            <person name="Kuo A."/>
            <person name="Mondo S."/>
            <person name="Pangilinan J."/>
            <person name="Riley R."/>
            <person name="Labutti K."/>
            <person name="Andreopoulos B."/>
            <person name="Lipzen A."/>
            <person name="Chen C."/>
            <person name="Yanf M."/>
            <person name="Daum C."/>
            <person name="Ng V."/>
            <person name="Clum A."/>
            <person name="Ohm R."/>
            <person name="Martin F."/>
            <person name="Silar P."/>
            <person name="Natvig D."/>
            <person name="Lalanne C."/>
            <person name="Gautier V."/>
            <person name="Ament-Velasquez S.L."/>
            <person name="Kruys A."/>
            <person name="Hutchinson M.I."/>
            <person name="Powell A.J."/>
            <person name="Barry K."/>
            <person name="Miller A.N."/>
            <person name="Grigoriev I.V."/>
            <person name="Debuchy R."/>
            <person name="Gladieux P."/>
            <person name="Thoren M.H."/>
            <person name="Johannesson H."/>
        </authorList>
    </citation>
    <scope>NUCLEOTIDE SEQUENCE</scope>
    <source>
        <strain evidence="15">CBS 141.50</strain>
    </source>
</reference>
<keyword evidence="10 12" id="KW-0560">Oxidoreductase</keyword>
<dbReference type="InterPro" id="IPR006076">
    <property type="entry name" value="FAD-dep_OxRdtase"/>
</dbReference>
<dbReference type="Pfam" id="PF08491">
    <property type="entry name" value="SE"/>
    <property type="match status" value="1"/>
</dbReference>
<reference evidence="15" key="1">
    <citation type="journal article" date="2023" name="Mol. Phylogenet. Evol.">
        <title>Genome-scale phylogeny and comparative genomics of the fungal order Sordariales.</title>
        <authorList>
            <person name="Hensen N."/>
            <person name="Bonometti L."/>
            <person name="Westerberg I."/>
            <person name="Brannstrom I.O."/>
            <person name="Guillou S."/>
            <person name="Cros-Aarteil S."/>
            <person name="Calhoun S."/>
            <person name="Haridas S."/>
            <person name="Kuo A."/>
            <person name="Mondo S."/>
            <person name="Pangilinan J."/>
            <person name="Riley R."/>
            <person name="LaButti K."/>
            <person name="Andreopoulos B."/>
            <person name="Lipzen A."/>
            <person name="Chen C."/>
            <person name="Yan M."/>
            <person name="Daum C."/>
            <person name="Ng V."/>
            <person name="Clum A."/>
            <person name="Steindorff A."/>
            <person name="Ohm R.A."/>
            <person name="Martin F."/>
            <person name="Silar P."/>
            <person name="Natvig D.O."/>
            <person name="Lalanne C."/>
            <person name="Gautier V."/>
            <person name="Ament-Velasquez S.L."/>
            <person name="Kruys A."/>
            <person name="Hutchinson M.I."/>
            <person name="Powell A.J."/>
            <person name="Barry K."/>
            <person name="Miller A.N."/>
            <person name="Grigoriev I.V."/>
            <person name="Debuchy R."/>
            <person name="Gladieux P."/>
            <person name="Hiltunen Thoren M."/>
            <person name="Johannesson H."/>
        </authorList>
    </citation>
    <scope>NUCLEOTIDE SEQUENCE</scope>
    <source>
        <strain evidence="15">CBS 141.50</strain>
    </source>
</reference>
<dbReference type="Gene3D" id="3.50.50.60">
    <property type="entry name" value="FAD/NAD(P)-binding domain"/>
    <property type="match status" value="1"/>
</dbReference>
<dbReference type="EMBL" id="MU853697">
    <property type="protein sequence ID" value="KAK4139111.1"/>
    <property type="molecule type" value="Genomic_DNA"/>
</dbReference>
<keyword evidence="11 12" id="KW-0472">Membrane</keyword>
<accession>A0AAN6UWF9</accession>
<name>A0AAN6UWF9_9PEZI</name>
<dbReference type="GO" id="GO:0005789">
    <property type="term" value="C:endoplasmic reticulum membrane"/>
    <property type="evidence" value="ECO:0007669"/>
    <property type="project" value="UniProtKB-SubCell"/>
</dbReference>
<dbReference type="Proteomes" id="UP001302676">
    <property type="component" value="Unassembled WGS sequence"/>
</dbReference>
<dbReference type="InterPro" id="IPR013698">
    <property type="entry name" value="Squalene_epoxidase"/>
</dbReference>
<feature type="domain" description="Squalene epoxidase" evidence="14">
    <location>
        <begin position="163"/>
        <end position="438"/>
    </location>
</feature>
<evidence type="ECO:0000256" key="1">
    <source>
        <dbReference type="ARBA" id="ARBA00001974"/>
    </source>
</evidence>
<evidence type="ECO:0000313" key="16">
    <source>
        <dbReference type="Proteomes" id="UP001302676"/>
    </source>
</evidence>
<keyword evidence="8" id="KW-0492">Microsome</keyword>
<dbReference type="GO" id="GO:0006696">
    <property type="term" value="P:ergosterol biosynthetic process"/>
    <property type="evidence" value="ECO:0007669"/>
    <property type="project" value="TreeGrafter"/>
</dbReference>
<gene>
    <name evidence="15" type="ORF">C8A04DRAFT_16151</name>
</gene>
<evidence type="ECO:0000256" key="2">
    <source>
        <dbReference type="ARBA" id="ARBA00004154"/>
    </source>
</evidence>
<evidence type="ECO:0000256" key="11">
    <source>
        <dbReference type="ARBA" id="ARBA00023136"/>
    </source>
</evidence>
<dbReference type="InterPro" id="IPR040125">
    <property type="entry name" value="Squalene_monox"/>
</dbReference>
<dbReference type="GeneID" id="87815359"/>
<comment type="cofactor">
    <cofactor evidence="1 12">
        <name>FAD</name>
        <dbReference type="ChEBI" id="CHEBI:57692"/>
    </cofactor>
</comment>
<dbReference type="GO" id="GO:0004506">
    <property type="term" value="F:squalene monooxygenase activity"/>
    <property type="evidence" value="ECO:0007669"/>
    <property type="project" value="UniProtKB-UniRule"/>
</dbReference>
<feature type="transmembrane region" description="Helical" evidence="12">
    <location>
        <begin position="431"/>
        <end position="453"/>
    </location>
</feature>
<dbReference type="EC" id="1.14.14.17" evidence="4 12"/>
<organism evidence="15 16">
    <name type="scientific">Dichotomopilus funicola</name>
    <dbReference type="NCBI Taxonomy" id="1934379"/>
    <lineage>
        <taxon>Eukaryota</taxon>
        <taxon>Fungi</taxon>
        <taxon>Dikarya</taxon>
        <taxon>Ascomycota</taxon>
        <taxon>Pezizomycotina</taxon>
        <taxon>Sordariomycetes</taxon>
        <taxon>Sordariomycetidae</taxon>
        <taxon>Sordariales</taxon>
        <taxon>Chaetomiaceae</taxon>
        <taxon>Dichotomopilus</taxon>
    </lineage>
</organism>